<dbReference type="OrthoDB" id="5986589at2759"/>
<dbReference type="AlphaFoldDB" id="A0A212DIH5"/>
<comment type="caution">
    <text evidence="1">The sequence shown here is derived from an EMBL/GenBank/DDBJ whole genome shotgun (WGS) entry which is preliminary data.</text>
</comment>
<dbReference type="EMBL" id="MKHE01000001">
    <property type="protein sequence ID" value="OWK18029.1"/>
    <property type="molecule type" value="Genomic_DNA"/>
</dbReference>
<protein>
    <submittedName>
        <fullName evidence="1">Uncharacterized protein</fullName>
    </submittedName>
</protein>
<keyword evidence="2" id="KW-1185">Reference proteome</keyword>
<gene>
    <name evidence="1" type="ORF">Celaphus_00009132</name>
</gene>
<dbReference type="Proteomes" id="UP000242450">
    <property type="component" value="Chromosome 1"/>
</dbReference>
<accession>A0A212DIH5</accession>
<organism evidence="1 2">
    <name type="scientific">Cervus elaphus hippelaphus</name>
    <name type="common">European red deer</name>
    <dbReference type="NCBI Taxonomy" id="46360"/>
    <lineage>
        <taxon>Eukaryota</taxon>
        <taxon>Metazoa</taxon>
        <taxon>Chordata</taxon>
        <taxon>Craniata</taxon>
        <taxon>Vertebrata</taxon>
        <taxon>Euteleostomi</taxon>
        <taxon>Mammalia</taxon>
        <taxon>Eutheria</taxon>
        <taxon>Laurasiatheria</taxon>
        <taxon>Artiodactyla</taxon>
        <taxon>Ruminantia</taxon>
        <taxon>Pecora</taxon>
        <taxon>Cervidae</taxon>
        <taxon>Cervinae</taxon>
        <taxon>Cervus</taxon>
    </lineage>
</organism>
<proteinExistence type="predicted"/>
<reference evidence="1 2" key="1">
    <citation type="journal article" date="2018" name="Mol. Genet. Genomics">
        <title>The red deer Cervus elaphus genome CerEla1.0: sequencing, annotating, genes, and chromosomes.</title>
        <authorList>
            <person name="Bana N.A."/>
            <person name="Nyiri A."/>
            <person name="Nagy J."/>
            <person name="Frank K."/>
            <person name="Nagy T."/>
            <person name="Steger V."/>
            <person name="Schiller M."/>
            <person name="Lakatos P."/>
            <person name="Sugar L."/>
            <person name="Horn P."/>
            <person name="Barta E."/>
            <person name="Orosz L."/>
        </authorList>
    </citation>
    <scope>NUCLEOTIDE SEQUENCE [LARGE SCALE GENOMIC DNA]</scope>
    <source>
        <strain evidence="1">Hungarian</strain>
    </source>
</reference>
<evidence type="ECO:0000313" key="1">
    <source>
        <dbReference type="EMBL" id="OWK18029.1"/>
    </source>
</evidence>
<name>A0A212DIH5_CEREH</name>
<sequence>MDTWESFQYEKSQASEFLLSKQHTIVPKLQQLMAAALAELEGLIEKALSGPFMDPAQEQRSTERQLISLERQYQNTVSSLSDLHHAYTTFTGDESPVPLPVCGTRPIVQQQHIWHLYRVISENISEWKCMAFAK</sequence>
<evidence type="ECO:0000313" key="2">
    <source>
        <dbReference type="Proteomes" id="UP000242450"/>
    </source>
</evidence>
<feature type="non-terminal residue" evidence="1">
    <location>
        <position position="134"/>
    </location>
</feature>